<dbReference type="InterPro" id="IPR036237">
    <property type="entry name" value="Xyl_isomerase-like_sf"/>
</dbReference>
<dbReference type="EMBL" id="BSOP01000042">
    <property type="protein sequence ID" value="GLR53627.1"/>
    <property type="molecule type" value="Genomic_DNA"/>
</dbReference>
<evidence type="ECO:0000259" key="1">
    <source>
        <dbReference type="Pfam" id="PF01261"/>
    </source>
</evidence>
<dbReference type="Proteomes" id="UP001156702">
    <property type="component" value="Unassembled WGS sequence"/>
</dbReference>
<dbReference type="Gene3D" id="3.20.20.150">
    <property type="entry name" value="Divalent-metal-dependent TIM barrel enzymes"/>
    <property type="match status" value="1"/>
</dbReference>
<comment type="caution">
    <text evidence="2">The sequence shown here is derived from an EMBL/GenBank/DDBJ whole genome shotgun (WGS) entry which is preliminary data.</text>
</comment>
<dbReference type="Pfam" id="PF01261">
    <property type="entry name" value="AP_endonuc_2"/>
    <property type="match status" value="1"/>
</dbReference>
<dbReference type="InterPro" id="IPR050312">
    <property type="entry name" value="IolE/XylAMocC-like"/>
</dbReference>
<protein>
    <recommendedName>
        <fullName evidence="1">Xylose isomerase-like TIM barrel domain-containing protein</fullName>
    </recommendedName>
</protein>
<accession>A0ABQ5ZPG5</accession>
<proteinExistence type="predicted"/>
<gene>
    <name evidence="2" type="ORF">GCM10007923_48430</name>
</gene>
<keyword evidence="3" id="KW-1185">Reference proteome</keyword>
<feature type="domain" description="Xylose isomerase-like TIM barrel" evidence="1">
    <location>
        <begin position="19"/>
        <end position="267"/>
    </location>
</feature>
<dbReference type="InterPro" id="IPR013022">
    <property type="entry name" value="Xyl_isomerase-like_TIM-brl"/>
</dbReference>
<sequence length="288" mass="32229">MAKLGVITDGISRDPEYALRVAAEAGLDYAEFQYVWDKEIGDLDAGEIRRLKELVERNGLKVSCISRHIFSGNVTMATKTSDPVYQQNLDALKRCIATAKELGSPLVRIFSGRKETILFGRNGADHWNVAKGAWDALRPLIEPAVRLAEEERVMLVVETGNGTMINSCWTARKLLDEINSDYLKVLWDPANNCWAHERAYPDGYELIRGKYLGHIHIKDIFVDTPKATLEVRNIGEGLLADQFWPMAKALKADGYDGVISYESVYRPDGGTFEDGFHAAIGRFKTIFG</sequence>
<dbReference type="PANTHER" id="PTHR12110">
    <property type="entry name" value="HYDROXYPYRUVATE ISOMERASE"/>
    <property type="match status" value="1"/>
</dbReference>
<name>A0ABQ5ZPG5_9HYPH</name>
<dbReference type="SUPFAM" id="SSF51658">
    <property type="entry name" value="Xylose isomerase-like"/>
    <property type="match status" value="1"/>
</dbReference>
<dbReference type="RefSeq" id="WP_244767692.1">
    <property type="nucleotide sequence ID" value="NZ_BSOP01000042.1"/>
</dbReference>
<dbReference type="PANTHER" id="PTHR12110:SF41">
    <property type="entry name" value="INOSOSE DEHYDRATASE"/>
    <property type="match status" value="1"/>
</dbReference>
<evidence type="ECO:0000313" key="3">
    <source>
        <dbReference type="Proteomes" id="UP001156702"/>
    </source>
</evidence>
<evidence type="ECO:0000313" key="2">
    <source>
        <dbReference type="EMBL" id="GLR53627.1"/>
    </source>
</evidence>
<reference evidence="3" key="1">
    <citation type="journal article" date="2019" name="Int. J. Syst. Evol. Microbiol.">
        <title>The Global Catalogue of Microorganisms (GCM) 10K type strain sequencing project: providing services to taxonomists for standard genome sequencing and annotation.</title>
        <authorList>
            <consortium name="The Broad Institute Genomics Platform"/>
            <consortium name="The Broad Institute Genome Sequencing Center for Infectious Disease"/>
            <person name="Wu L."/>
            <person name="Ma J."/>
        </authorList>
    </citation>
    <scope>NUCLEOTIDE SEQUENCE [LARGE SCALE GENOMIC DNA]</scope>
    <source>
        <strain evidence="3">NBRC 102122</strain>
    </source>
</reference>
<organism evidence="2 3">
    <name type="scientific">Shinella yambaruensis</name>
    <dbReference type="NCBI Taxonomy" id="415996"/>
    <lineage>
        <taxon>Bacteria</taxon>
        <taxon>Pseudomonadati</taxon>
        <taxon>Pseudomonadota</taxon>
        <taxon>Alphaproteobacteria</taxon>
        <taxon>Hyphomicrobiales</taxon>
        <taxon>Rhizobiaceae</taxon>
        <taxon>Shinella</taxon>
    </lineage>
</organism>